<accession>A0A426Z708</accession>
<evidence type="ECO:0000313" key="2">
    <source>
        <dbReference type="Proteomes" id="UP000287651"/>
    </source>
</evidence>
<proteinExistence type="predicted"/>
<comment type="caution">
    <text evidence="1">The sequence shown here is derived from an EMBL/GenBank/DDBJ whole genome shotgun (WGS) entry which is preliminary data.</text>
</comment>
<organism evidence="1 2">
    <name type="scientific">Ensete ventricosum</name>
    <name type="common">Abyssinian banana</name>
    <name type="synonym">Musa ensete</name>
    <dbReference type="NCBI Taxonomy" id="4639"/>
    <lineage>
        <taxon>Eukaryota</taxon>
        <taxon>Viridiplantae</taxon>
        <taxon>Streptophyta</taxon>
        <taxon>Embryophyta</taxon>
        <taxon>Tracheophyta</taxon>
        <taxon>Spermatophyta</taxon>
        <taxon>Magnoliopsida</taxon>
        <taxon>Liliopsida</taxon>
        <taxon>Zingiberales</taxon>
        <taxon>Musaceae</taxon>
        <taxon>Ensete</taxon>
    </lineage>
</organism>
<reference evidence="1 2" key="1">
    <citation type="journal article" date="2014" name="Agronomy (Basel)">
        <title>A Draft Genome Sequence for Ensete ventricosum, the Drought-Tolerant Tree Against Hunger.</title>
        <authorList>
            <person name="Harrison J."/>
            <person name="Moore K.A."/>
            <person name="Paszkiewicz K."/>
            <person name="Jones T."/>
            <person name="Grant M."/>
            <person name="Ambacheew D."/>
            <person name="Muzemil S."/>
            <person name="Studholme D.J."/>
        </authorList>
    </citation>
    <scope>NUCLEOTIDE SEQUENCE [LARGE SCALE GENOMIC DNA]</scope>
</reference>
<protein>
    <submittedName>
        <fullName evidence="1">Uncharacterized protein</fullName>
    </submittedName>
</protein>
<gene>
    <name evidence="1" type="ORF">B296_00025969</name>
</gene>
<dbReference type="Proteomes" id="UP000287651">
    <property type="component" value="Unassembled WGS sequence"/>
</dbReference>
<sequence length="161" mass="18454">MDSNGASCQSGPERTFFWSLVPAIKHVVRDQRSRKRRSETCLSSMLVLLVNGGGMVMRGWTCRKLSRGSTKFPAMFRSCSWLEWQNGIQIVVPSISSCSSMSIVCLPMKFPGRVYREERRTNSRNKKRNLSKAEERIVDKRTVPSLFRVTVTWTFVKKELG</sequence>
<dbReference type="EMBL" id="AMZH03008083">
    <property type="protein sequence ID" value="RRT59759.1"/>
    <property type="molecule type" value="Genomic_DNA"/>
</dbReference>
<evidence type="ECO:0000313" key="1">
    <source>
        <dbReference type="EMBL" id="RRT59759.1"/>
    </source>
</evidence>
<name>A0A426Z708_ENSVE</name>
<dbReference type="AlphaFoldDB" id="A0A426Z708"/>